<protein>
    <submittedName>
        <fullName evidence="2">Uncharacterized protein</fullName>
    </submittedName>
</protein>
<evidence type="ECO:0000313" key="3">
    <source>
        <dbReference type="Proteomes" id="UP001281614"/>
    </source>
</evidence>
<comment type="caution">
    <text evidence="2">The sequence shown here is derived from an EMBL/GenBank/DDBJ whole genome shotgun (WGS) entry which is preliminary data.</text>
</comment>
<feature type="region of interest" description="Disordered" evidence="1">
    <location>
        <begin position="17"/>
        <end position="44"/>
    </location>
</feature>
<evidence type="ECO:0000313" key="2">
    <source>
        <dbReference type="EMBL" id="KAK2771197.1"/>
    </source>
</evidence>
<dbReference type="Proteomes" id="UP001281614">
    <property type="component" value="Unassembled WGS sequence"/>
</dbReference>
<proteinExistence type="predicted"/>
<feature type="compositionally biased region" description="Basic residues" evidence="1">
    <location>
        <begin position="35"/>
        <end position="44"/>
    </location>
</feature>
<evidence type="ECO:0000256" key="1">
    <source>
        <dbReference type="SAM" id="MobiDB-lite"/>
    </source>
</evidence>
<keyword evidence="3" id="KW-1185">Reference proteome</keyword>
<reference evidence="2" key="1">
    <citation type="submission" date="2023-02" db="EMBL/GenBank/DDBJ databases">
        <title>Colletotrichum kahawae CIFC_Que2 genome sequencing and assembly.</title>
        <authorList>
            <person name="Baroncelli R."/>
        </authorList>
    </citation>
    <scope>NUCLEOTIDE SEQUENCE</scope>
    <source>
        <strain evidence="2">CIFC_Que2</strain>
    </source>
</reference>
<organism evidence="2 3">
    <name type="scientific">Colletotrichum kahawae</name>
    <name type="common">Coffee berry disease fungus</name>
    <dbReference type="NCBI Taxonomy" id="34407"/>
    <lineage>
        <taxon>Eukaryota</taxon>
        <taxon>Fungi</taxon>
        <taxon>Dikarya</taxon>
        <taxon>Ascomycota</taxon>
        <taxon>Pezizomycotina</taxon>
        <taxon>Sordariomycetes</taxon>
        <taxon>Hypocreomycetidae</taxon>
        <taxon>Glomerellales</taxon>
        <taxon>Glomerellaceae</taxon>
        <taxon>Colletotrichum</taxon>
        <taxon>Colletotrichum gloeosporioides species complex</taxon>
    </lineage>
</organism>
<dbReference type="EMBL" id="VYYT01000084">
    <property type="protein sequence ID" value="KAK2771197.1"/>
    <property type="molecule type" value="Genomic_DNA"/>
</dbReference>
<name>A0AAD9YKA2_COLKA</name>
<accession>A0AAD9YKA2</accession>
<gene>
    <name evidence="2" type="ORF">CKAH01_14443</name>
</gene>
<dbReference type="AlphaFoldDB" id="A0AAD9YKA2"/>
<sequence>MLASWLATGQVHVGRVSSVDSRTPVKLPAAESPHHLRRALRRSRPDRSVIPPTLWKALDPFAASCFAILGTQTRNSRSVALDMPSPRSLACEMLMRN</sequence>